<dbReference type="Proteomes" id="UP000092634">
    <property type="component" value="Unassembled WGS sequence"/>
</dbReference>
<sequence>MIPKPARATELLAYAAVKLVLHKARVAGRQHKMVVHEFYRGQFRPLICICQSYLMSYIRQITASVLLDAGGDLC</sequence>
<evidence type="ECO:0000313" key="2">
    <source>
        <dbReference type="Proteomes" id="UP000092634"/>
    </source>
</evidence>
<name>A0A1E8PUF4_9BURK</name>
<comment type="caution">
    <text evidence="1">The sequence shown here is derived from an EMBL/GenBank/DDBJ whole genome shotgun (WGS) entry which is preliminary data.</text>
</comment>
<dbReference type="EMBL" id="MAQB02000001">
    <property type="protein sequence ID" value="OFJ49935.1"/>
    <property type="molecule type" value="Genomic_DNA"/>
</dbReference>
<dbReference type="AlphaFoldDB" id="A0A1E8PUF4"/>
<gene>
    <name evidence="1" type="ORF">BA896_014845</name>
</gene>
<proteinExistence type="predicted"/>
<protein>
    <submittedName>
        <fullName evidence="1">Uncharacterized protein</fullName>
    </submittedName>
</protein>
<organism evidence="1 2">
    <name type="scientific">Janthinobacterium lividum</name>
    <dbReference type="NCBI Taxonomy" id="29581"/>
    <lineage>
        <taxon>Bacteria</taxon>
        <taxon>Pseudomonadati</taxon>
        <taxon>Pseudomonadota</taxon>
        <taxon>Betaproteobacteria</taxon>
        <taxon>Burkholderiales</taxon>
        <taxon>Oxalobacteraceae</taxon>
        <taxon>Janthinobacterium</taxon>
    </lineage>
</organism>
<reference evidence="1 2" key="1">
    <citation type="submission" date="2016-10" db="EMBL/GenBank/DDBJ databases">
        <title>Updated version of Genome Assembly of Janthinobacterium lividum ERGS5:01.</title>
        <authorList>
            <person name="Kumar R."/>
            <person name="Acharya V."/>
            <person name="Singh D."/>
        </authorList>
    </citation>
    <scope>NUCLEOTIDE SEQUENCE [LARGE SCALE GENOMIC DNA]</scope>
    <source>
        <strain evidence="1 2">ERGS5:01</strain>
    </source>
</reference>
<evidence type="ECO:0000313" key="1">
    <source>
        <dbReference type="EMBL" id="OFJ49935.1"/>
    </source>
</evidence>
<accession>A0A1E8PUF4</accession>